<evidence type="ECO:0000259" key="15">
    <source>
        <dbReference type="PROSITE" id="PS50894"/>
    </source>
</evidence>
<dbReference type="Gene3D" id="3.30.565.10">
    <property type="entry name" value="Histidine kinase-like ATPase, C-terminal domain"/>
    <property type="match status" value="1"/>
</dbReference>
<dbReference type="InterPro" id="IPR037257">
    <property type="entry name" value="T2SS_E_N_sf"/>
</dbReference>
<feature type="domain" description="Histidine kinase" evidence="13">
    <location>
        <begin position="377"/>
        <end position="578"/>
    </location>
</feature>
<dbReference type="PRINTS" id="PR00344">
    <property type="entry name" value="BCTRLSENSOR"/>
</dbReference>
<name>A0ABT3ND11_9BACT</name>
<dbReference type="PANTHER" id="PTHR43395:SF10">
    <property type="entry name" value="CHEMOTAXIS PROTEIN CHEA"/>
    <property type="match status" value="1"/>
</dbReference>
<keyword evidence="4" id="KW-0145">Chemotaxis</keyword>
<comment type="caution">
    <text evidence="16">The sequence shown here is derived from an EMBL/GenBank/DDBJ whole genome shotgun (WGS) entry which is preliminary data.</text>
</comment>
<dbReference type="InterPro" id="IPR002545">
    <property type="entry name" value="CheW-lke_dom"/>
</dbReference>
<dbReference type="Proteomes" id="UP001209681">
    <property type="component" value="Unassembled WGS sequence"/>
</dbReference>
<evidence type="ECO:0000256" key="3">
    <source>
        <dbReference type="ARBA" id="ARBA00021495"/>
    </source>
</evidence>
<dbReference type="InterPro" id="IPR036890">
    <property type="entry name" value="HATPase_C_sf"/>
</dbReference>
<dbReference type="Gene3D" id="2.30.30.40">
    <property type="entry name" value="SH3 Domains"/>
    <property type="match status" value="1"/>
</dbReference>
<dbReference type="CDD" id="cd16916">
    <property type="entry name" value="HATPase_CheA-like"/>
    <property type="match status" value="1"/>
</dbReference>
<dbReference type="SUPFAM" id="SSF47226">
    <property type="entry name" value="Histidine-containing phosphotransfer domain, HPT domain"/>
    <property type="match status" value="1"/>
</dbReference>
<dbReference type="Pfam" id="PF02518">
    <property type="entry name" value="HATPase_c"/>
    <property type="match status" value="1"/>
</dbReference>
<evidence type="ECO:0000313" key="17">
    <source>
        <dbReference type="Proteomes" id="UP001209681"/>
    </source>
</evidence>
<protein>
    <recommendedName>
        <fullName evidence="3">Chemotaxis protein CheA</fullName>
        <ecNumber evidence="2">2.7.13.3</ecNumber>
    </recommendedName>
</protein>
<evidence type="ECO:0000256" key="8">
    <source>
        <dbReference type="ARBA" id="ARBA00022777"/>
    </source>
</evidence>
<dbReference type="Pfam" id="PF01584">
    <property type="entry name" value="CheW"/>
    <property type="match status" value="1"/>
</dbReference>
<dbReference type="SUPFAM" id="SSF47384">
    <property type="entry name" value="Homodimeric domain of signal transducing histidine kinase"/>
    <property type="match status" value="1"/>
</dbReference>
<dbReference type="InterPro" id="IPR005467">
    <property type="entry name" value="His_kinase_dom"/>
</dbReference>
<evidence type="ECO:0000256" key="9">
    <source>
        <dbReference type="ARBA" id="ARBA00022840"/>
    </source>
</evidence>
<dbReference type="PROSITE" id="PS50851">
    <property type="entry name" value="CHEW"/>
    <property type="match status" value="1"/>
</dbReference>
<keyword evidence="17" id="KW-1185">Reference proteome</keyword>
<dbReference type="SMART" id="SM00260">
    <property type="entry name" value="CheW"/>
    <property type="match status" value="1"/>
</dbReference>
<evidence type="ECO:0000256" key="1">
    <source>
        <dbReference type="ARBA" id="ARBA00000085"/>
    </source>
</evidence>
<dbReference type="SUPFAM" id="SSF55874">
    <property type="entry name" value="ATPase domain of HSP90 chaperone/DNA topoisomerase II/histidine kinase"/>
    <property type="match status" value="1"/>
</dbReference>
<keyword evidence="9" id="KW-0067">ATP-binding</keyword>
<dbReference type="InterPro" id="IPR051315">
    <property type="entry name" value="Bact_Chemotaxis_CheA"/>
</dbReference>
<dbReference type="SUPFAM" id="SSF160246">
    <property type="entry name" value="EspE N-terminal domain-like"/>
    <property type="match status" value="1"/>
</dbReference>
<feature type="domain" description="CheW-like" evidence="14">
    <location>
        <begin position="580"/>
        <end position="715"/>
    </location>
</feature>
<dbReference type="RefSeq" id="WP_265426297.1">
    <property type="nucleotide sequence ID" value="NZ_JAPFPW010000034.1"/>
</dbReference>
<keyword evidence="10" id="KW-0902">Two-component regulatory system</keyword>
<comment type="catalytic activity">
    <reaction evidence="1">
        <text>ATP + protein L-histidine = ADP + protein N-phospho-L-histidine.</text>
        <dbReference type="EC" id="2.7.13.3"/>
    </reaction>
</comment>
<evidence type="ECO:0000313" key="16">
    <source>
        <dbReference type="EMBL" id="MCW7755353.1"/>
    </source>
</evidence>
<organism evidence="16 17">
    <name type="scientific">Desulfobotulus pelophilus</name>
    <dbReference type="NCBI Taxonomy" id="2823377"/>
    <lineage>
        <taxon>Bacteria</taxon>
        <taxon>Pseudomonadati</taxon>
        <taxon>Thermodesulfobacteriota</taxon>
        <taxon>Desulfobacteria</taxon>
        <taxon>Desulfobacterales</taxon>
        <taxon>Desulfobacteraceae</taxon>
        <taxon>Desulfobotulus</taxon>
    </lineage>
</organism>
<dbReference type="Gene3D" id="1.20.120.160">
    <property type="entry name" value="HPT domain"/>
    <property type="match status" value="1"/>
</dbReference>
<dbReference type="InterPro" id="IPR036641">
    <property type="entry name" value="HPT_dom_sf"/>
</dbReference>
<feature type="domain" description="HPt" evidence="15">
    <location>
        <begin position="132"/>
        <end position="236"/>
    </location>
</feature>
<reference evidence="16 17" key="1">
    <citation type="submission" date="2022-11" db="EMBL/GenBank/DDBJ databases">
        <title>Desulfobotulus tamanensis H1 sp. nov. - anaerobic, alkaliphilic, sulphate reducing bacterium isolated from terrestrial mud volcano.</title>
        <authorList>
            <person name="Frolova A."/>
            <person name="Merkel A.Y."/>
            <person name="Slobodkin A.I."/>
        </authorList>
    </citation>
    <scope>NUCLEOTIDE SEQUENCE [LARGE SCALE GENOMIC DNA]</scope>
    <source>
        <strain evidence="16 17">H1</strain>
    </source>
</reference>
<accession>A0ABT3ND11</accession>
<dbReference type="EMBL" id="JAPFPW010000034">
    <property type="protein sequence ID" value="MCW7755353.1"/>
    <property type="molecule type" value="Genomic_DNA"/>
</dbReference>
<dbReference type="CDD" id="cd00731">
    <property type="entry name" value="CheA_reg"/>
    <property type="match status" value="1"/>
</dbReference>
<dbReference type="SMART" id="SM01231">
    <property type="entry name" value="H-kinase_dim"/>
    <property type="match status" value="1"/>
</dbReference>
<comment type="function">
    <text evidence="11">Involved in the transmission of sensory signals from the chemoreceptors to the flagellar motors. CheA is autophosphorylated; it can transfer its phosphate group to either CheB or CheY.</text>
</comment>
<feature type="modified residue" description="Phosphohistidine" evidence="12">
    <location>
        <position position="179"/>
    </location>
</feature>
<evidence type="ECO:0000259" key="13">
    <source>
        <dbReference type="PROSITE" id="PS50109"/>
    </source>
</evidence>
<evidence type="ECO:0000256" key="2">
    <source>
        <dbReference type="ARBA" id="ARBA00012438"/>
    </source>
</evidence>
<dbReference type="Gene3D" id="1.10.287.560">
    <property type="entry name" value="Histidine kinase CheA-like, homodimeric domain"/>
    <property type="match status" value="1"/>
</dbReference>
<proteinExistence type="predicted"/>
<evidence type="ECO:0000256" key="7">
    <source>
        <dbReference type="ARBA" id="ARBA00022741"/>
    </source>
</evidence>
<dbReference type="InterPro" id="IPR004358">
    <property type="entry name" value="Sig_transdc_His_kin-like_C"/>
</dbReference>
<dbReference type="InterPro" id="IPR008207">
    <property type="entry name" value="Sig_transdc_His_kin_Hpt_dom"/>
</dbReference>
<dbReference type="InterPro" id="IPR004105">
    <property type="entry name" value="CheA-like_dim"/>
</dbReference>
<keyword evidence="5 12" id="KW-0597">Phosphoprotein</keyword>
<evidence type="ECO:0000256" key="11">
    <source>
        <dbReference type="ARBA" id="ARBA00035100"/>
    </source>
</evidence>
<evidence type="ECO:0000256" key="12">
    <source>
        <dbReference type="PROSITE-ProRule" id="PRU00110"/>
    </source>
</evidence>
<evidence type="ECO:0000256" key="10">
    <source>
        <dbReference type="ARBA" id="ARBA00023012"/>
    </source>
</evidence>
<evidence type="ECO:0000256" key="6">
    <source>
        <dbReference type="ARBA" id="ARBA00022679"/>
    </source>
</evidence>
<gene>
    <name evidence="16" type="ORF">OOT00_15320</name>
</gene>
<dbReference type="InterPro" id="IPR003594">
    <property type="entry name" value="HATPase_dom"/>
</dbReference>
<keyword evidence="6" id="KW-0808">Transferase</keyword>
<evidence type="ECO:0000256" key="4">
    <source>
        <dbReference type="ARBA" id="ARBA00022500"/>
    </source>
</evidence>
<dbReference type="PROSITE" id="PS50894">
    <property type="entry name" value="HPT"/>
    <property type="match status" value="1"/>
</dbReference>
<dbReference type="CDD" id="cd00088">
    <property type="entry name" value="HPT"/>
    <property type="match status" value="1"/>
</dbReference>
<dbReference type="SUPFAM" id="SSF50341">
    <property type="entry name" value="CheW-like"/>
    <property type="match status" value="1"/>
</dbReference>
<dbReference type="Pfam" id="PF02895">
    <property type="entry name" value="H-kinase_dim"/>
    <property type="match status" value="1"/>
</dbReference>
<dbReference type="InterPro" id="IPR037006">
    <property type="entry name" value="CheA-like_homodim_sf"/>
</dbReference>
<dbReference type="InterPro" id="IPR036097">
    <property type="entry name" value="HisK_dim/P_sf"/>
</dbReference>
<sequence length="735" mass="80915">MEKAASGVQAILDEVALRVVTLEADDIPGLGLLLSDLDHLAQALLASGSAEVSLQIVAGLRAFTERLILQDERETLPLEDAVRCLQEMERVHAHGDLWTGDLSGVLDMLQGKKQEDFRLEDGRNNEGAARIFQEQDLDILSDFVVEASESLEKIEVSLIDLEDEPEDAEILNAIFRPFHTIKGVSGFLDLFEINRLAHSTENLLDSVRQGSITVNRDIVDMILTSVDFLRRLIGCVETGLANQGRMSRCDVDITPLIQRMDTYEESRERLGEILIRKGLVSEDVVCQSLEQQKVEGKPLGEILVAGEKVASNEVSEALLEQKKSRSGMAKGANLQVKVDTGKLDNLVDLTGELVIAQAMLRQQAQDKRVDFSQNMGRLGQIVSGIQKLAMSMRMVQIGSTFQKMVRLVRELSRSSGKNVSLEMTGQDTEIDRNVVETLYEPMVHMIRNAVDHGLEMPEERKKAGKTEKGTIGLQAYHKGGSIVIEMSDDGRGLNADRLLAKGMEKGLIPEGAHLKEQEIFDLIFHPGFSTAAAITDVSGRGVGMDVVKRVVETLRGRLEIRSSEGEGTTFVMTLPLTMAIIEGMLIRIGRERYIIPAIAIVESFRPSRSDVVGIARQGEVVMVRGELVPLLRLGKICGIHADFDNPWEAIVVVVENKGRKRALLLDELLGKEEFVIKSMGETFGHLSFLAGGTILGDGHVGLILDMAGLFDMADGMPPEKRWHPAGPEKRDEEGP</sequence>
<evidence type="ECO:0000259" key="14">
    <source>
        <dbReference type="PROSITE" id="PS50851"/>
    </source>
</evidence>
<dbReference type="SMART" id="SM00073">
    <property type="entry name" value="HPT"/>
    <property type="match status" value="1"/>
</dbReference>
<evidence type="ECO:0000256" key="5">
    <source>
        <dbReference type="ARBA" id="ARBA00022553"/>
    </source>
</evidence>
<keyword evidence="8" id="KW-0418">Kinase</keyword>
<dbReference type="Pfam" id="PF01627">
    <property type="entry name" value="Hpt"/>
    <property type="match status" value="1"/>
</dbReference>
<dbReference type="PANTHER" id="PTHR43395">
    <property type="entry name" value="SENSOR HISTIDINE KINASE CHEA"/>
    <property type="match status" value="1"/>
</dbReference>
<dbReference type="InterPro" id="IPR036061">
    <property type="entry name" value="CheW-like_dom_sf"/>
</dbReference>
<dbReference type="EC" id="2.7.13.3" evidence="2"/>
<dbReference type="SMART" id="SM00387">
    <property type="entry name" value="HATPase_c"/>
    <property type="match status" value="1"/>
</dbReference>
<dbReference type="PROSITE" id="PS50109">
    <property type="entry name" value="HIS_KIN"/>
    <property type="match status" value="1"/>
</dbReference>
<keyword evidence="7" id="KW-0547">Nucleotide-binding</keyword>